<reference evidence="2" key="1">
    <citation type="submission" date="2016-01" db="EMBL/GenBank/DDBJ databases">
        <title>Whole genome sequencing of Bhargavaea cecembensis T14.</title>
        <authorList>
            <person name="Hong K.W."/>
        </authorList>
    </citation>
    <scope>NUCLEOTIDE SEQUENCE [LARGE SCALE GENOMIC DNA]</scope>
    <source>
        <strain evidence="2">M19</strain>
    </source>
</reference>
<protein>
    <submittedName>
        <fullName evidence="1">Sporulation protein SpoOM</fullName>
    </submittedName>
</protein>
<comment type="caution">
    <text evidence="1">The sequence shown here is derived from an EMBL/GenBank/DDBJ whole genome shotgun (WGS) entry which is preliminary data.</text>
</comment>
<evidence type="ECO:0000313" key="2">
    <source>
        <dbReference type="Proteomes" id="UP000076510"/>
    </source>
</evidence>
<proteinExistence type="predicted"/>
<dbReference type="OrthoDB" id="2351239at2"/>
<dbReference type="InterPro" id="IPR009776">
    <property type="entry name" value="Spore_0_M"/>
</dbReference>
<dbReference type="PATRIC" id="fig|189381.10.peg.2197"/>
<gene>
    <name evidence="1" type="ORF">AV649_04790</name>
</gene>
<dbReference type="RefSeq" id="WP_048005799.1">
    <property type="nucleotide sequence ID" value="NZ_CP047095.1"/>
</dbReference>
<dbReference type="PANTHER" id="PTHR40053">
    <property type="entry name" value="SPORULATION-CONTROL PROTEIN SPO0M"/>
    <property type="match status" value="1"/>
</dbReference>
<accession>A0A0J5SXE9</accession>
<dbReference type="PANTHER" id="PTHR40053:SF1">
    <property type="entry name" value="SPORULATION-CONTROL PROTEIN SPO0M"/>
    <property type="match status" value="1"/>
</dbReference>
<evidence type="ECO:0000313" key="1">
    <source>
        <dbReference type="EMBL" id="KZE45508.1"/>
    </source>
</evidence>
<name>A0A0J5SXE9_9BACI</name>
<dbReference type="AlphaFoldDB" id="A0A0J5SXE9"/>
<sequence length="257" mass="29142">MSFFNKVLATIGIGAATVDTVLEKSHYVAGERIQGMIEIKGGSTQQEVDAIYLTLHTTYIRESDDKKFTDHAIIQKIKVAEPFIINGNERKEIPFAFDLSYETPVTYGNTKVWVSTGMDIKNSIDPKDKDYIEIAPHPLKESVLSAIQELGFRTRKVECEQAPKRLRRQYPFIQEFEFVPMNGPYAGKLDELEVMFNEQSRDRVEILLEVDRRARGLGGFLAEALDMDETIVTLHVNASDAPDLKRIIQKAIDRVCS</sequence>
<organism evidence="1 2">
    <name type="scientific">Rossellomorea marisflavi</name>
    <dbReference type="NCBI Taxonomy" id="189381"/>
    <lineage>
        <taxon>Bacteria</taxon>
        <taxon>Bacillati</taxon>
        <taxon>Bacillota</taxon>
        <taxon>Bacilli</taxon>
        <taxon>Bacillales</taxon>
        <taxon>Bacillaceae</taxon>
        <taxon>Rossellomorea</taxon>
    </lineage>
</organism>
<dbReference type="EMBL" id="LQQY01000034">
    <property type="protein sequence ID" value="KZE45508.1"/>
    <property type="molecule type" value="Genomic_DNA"/>
</dbReference>
<dbReference type="Proteomes" id="UP000076510">
    <property type="component" value="Unassembled WGS sequence"/>
</dbReference>
<dbReference type="Pfam" id="PF07070">
    <property type="entry name" value="Spo0M"/>
    <property type="match status" value="1"/>
</dbReference>